<accession>A0A699YY76</accession>
<name>A0A699YY76_HAELA</name>
<evidence type="ECO:0000256" key="1">
    <source>
        <dbReference type="SAM" id="MobiDB-lite"/>
    </source>
</evidence>
<feature type="compositionally biased region" description="Polar residues" evidence="1">
    <location>
        <begin position="79"/>
        <end position="110"/>
    </location>
</feature>
<protein>
    <submittedName>
        <fullName evidence="2">Uncharacterized protein</fullName>
    </submittedName>
</protein>
<dbReference type="Proteomes" id="UP000485058">
    <property type="component" value="Unassembled WGS sequence"/>
</dbReference>
<proteinExistence type="predicted"/>
<feature type="region of interest" description="Disordered" evidence="1">
    <location>
        <begin position="79"/>
        <end position="161"/>
    </location>
</feature>
<keyword evidence="3" id="KW-1185">Reference proteome</keyword>
<reference evidence="2 3" key="1">
    <citation type="submission" date="2020-02" db="EMBL/GenBank/DDBJ databases">
        <title>Draft genome sequence of Haematococcus lacustris strain NIES-144.</title>
        <authorList>
            <person name="Morimoto D."/>
            <person name="Nakagawa S."/>
            <person name="Yoshida T."/>
            <person name="Sawayama S."/>
        </authorList>
    </citation>
    <scope>NUCLEOTIDE SEQUENCE [LARGE SCALE GENOMIC DNA]</scope>
    <source>
        <strain evidence="2 3">NIES-144</strain>
    </source>
</reference>
<organism evidence="2 3">
    <name type="scientific">Haematococcus lacustris</name>
    <name type="common">Green alga</name>
    <name type="synonym">Haematococcus pluvialis</name>
    <dbReference type="NCBI Taxonomy" id="44745"/>
    <lineage>
        <taxon>Eukaryota</taxon>
        <taxon>Viridiplantae</taxon>
        <taxon>Chlorophyta</taxon>
        <taxon>core chlorophytes</taxon>
        <taxon>Chlorophyceae</taxon>
        <taxon>CS clade</taxon>
        <taxon>Chlamydomonadales</taxon>
        <taxon>Haematococcaceae</taxon>
        <taxon>Haematococcus</taxon>
    </lineage>
</organism>
<feature type="compositionally biased region" description="Low complexity" evidence="1">
    <location>
        <begin position="111"/>
        <end position="143"/>
    </location>
</feature>
<gene>
    <name evidence="2" type="ORF">HaLaN_11420</name>
</gene>
<evidence type="ECO:0000313" key="2">
    <source>
        <dbReference type="EMBL" id="GFH15227.1"/>
    </source>
</evidence>
<comment type="caution">
    <text evidence="2">The sequence shown here is derived from an EMBL/GenBank/DDBJ whole genome shotgun (WGS) entry which is preliminary data.</text>
</comment>
<dbReference type="AlphaFoldDB" id="A0A699YY76"/>
<sequence length="161" mass="16158">MQEVAVGPFGPVKGDAAGNEVVALSGHSLAVMPSQVPGKAQLEMLVAKLPALLLFIYVVYTVRKTGFQIVPSLPCQVSPSSATLRTNRRGSGTSKSVADSSTTLSTSCNCAGTTRSTAGSSTTLPTSCGSAGTTSSTAGSSTTLHSSCRGAGNNRSTAGWS</sequence>
<evidence type="ECO:0000313" key="3">
    <source>
        <dbReference type="Proteomes" id="UP000485058"/>
    </source>
</evidence>
<dbReference type="EMBL" id="BLLF01000822">
    <property type="protein sequence ID" value="GFH15227.1"/>
    <property type="molecule type" value="Genomic_DNA"/>
</dbReference>